<feature type="compositionally biased region" description="Polar residues" evidence="2">
    <location>
        <begin position="138"/>
        <end position="152"/>
    </location>
</feature>
<reference evidence="4" key="1">
    <citation type="journal article" date="2012" name="Science">
        <title>The Paleozoic origin of enzymatic lignin decomposition reconstructed from 31 fungal genomes.</title>
        <authorList>
            <person name="Floudas D."/>
            <person name="Binder M."/>
            <person name="Riley R."/>
            <person name="Barry K."/>
            <person name="Blanchette R.A."/>
            <person name="Henrissat B."/>
            <person name="Martinez A.T."/>
            <person name="Otillar R."/>
            <person name="Spatafora J.W."/>
            <person name="Yadav J.S."/>
            <person name="Aerts A."/>
            <person name="Benoit I."/>
            <person name="Boyd A."/>
            <person name="Carlson A."/>
            <person name="Copeland A."/>
            <person name="Coutinho P.M."/>
            <person name="de Vries R.P."/>
            <person name="Ferreira P."/>
            <person name="Findley K."/>
            <person name="Foster B."/>
            <person name="Gaskell J."/>
            <person name="Glotzer D."/>
            <person name="Gorecki P."/>
            <person name="Heitman J."/>
            <person name="Hesse C."/>
            <person name="Hori C."/>
            <person name="Igarashi K."/>
            <person name="Jurgens J.A."/>
            <person name="Kallen N."/>
            <person name="Kersten P."/>
            <person name="Kohler A."/>
            <person name="Kuees U."/>
            <person name="Kumar T.K.A."/>
            <person name="Kuo A."/>
            <person name="LaButti K."/>
            <person name="Larrondo L.F."/>
            <person name="Lindquist E."/>
            <person name="Ling A."/>
            <person name="Lombard V."/>
            <person name="Lucas S."/>
            <person name="Lundell T."/>
            <person name="Martin R."/>
            <person name="McLaughlin D.J."/>
            <person name="Morgenstern I."/>
            <person name="Morin E."/>
            <person name="Murat C."/>
            <person name="Nagy L.G."/>
            <person name="Nolan M."/>
            <person name="Ohm R.A."/>
            <person name="Patyshakuliyeva A."/>
            <person name="Rokas A."/>
            <person name="Ruiz-Duenas F.J."/>
            <person name="Sabat G."/>
            <person name="Salamov A."/>
            <person name="Samejima M."/>
            <person name="Schmutz J."/>
            <person name="Slot J.C."/>
            <person name="St John F."/>
            <person name="Stenlid J."/>
            <person name="Sun H."/>
            <person name="Sun S."/>
            <person name="Syed K."/>
            <person name="Tsang A."/>
            <person name="Wiebenga A."/>
            <person name="Young D."/>
            <person name="Pisabarro A."/>
            <person name="Eastwood D.C."/>
            <person name="Martin F."/>
            <person name="Cullen D."/>
            <person name="Grigoriev I.V."/>
            <person name="Hibbett D.S."/>
        </authorList>
    </citation>
    <scope>NUCLEOTIDE SEQUENCE [LARGE SCALE GENOMIC DNA]</scope>
    <source>
        <strain evidence="4">FP-101664</strain>
    </source>
</reference>
<feature type="compositionally biased region" description="Low complexity" evidence="2">
    <location>
        <begin position="80"/>
        <end position="95"/>
    </location>
</feature>
<keyword evidence="4" id="KW-1185">Reference proteome</keyword>
<dbReference type="RefSeq" id="XP_008045437.1">
    <property type="nucleotide sequence ID" value="XM_008047246.1"/>
</dbReference>
<dbReference type="Proteomes" id="UP000054317">
    <property type="component" value="Unassembled WGS sequence"/>
</dbReference>
<feature type="coiled-coil region" evidence="1">
    <location>
        <begin position="334"/>
        <end position="361"/>
    </location>
</feature>
<feature type="region of interest" description="Disordered" evidence="2">
    <location>
        <begin position="1"/>
        <end position="187"/>
    </location>
</feature>
<gene>
    <name evidence="3" type="ORF">TRAVEDRAFT_24996</name>
</gene>
<evidence type="ECO:0000256" key="2">
    <source>
        <dbReference type="SAM" id="MobiDB-lite"/>
    </source>
</evidence>
<evidence type="ECO:0000256" key="1">
    <source>
        <dbReference type="SAM" id="Coils"/>
    </source>
</evidence>
<sequence>MSDVDESHSRSYLQPGANPSSIRLDVLKRRVPHLFGSQRHSRRSKRLAISAPRSPSSLSNVFDPFSDISEDMSHDESHRSSAPASLPASGAPAHPESYEGSLDMSIVPSPGLRERTNMPMPPPSPRGRDAKAKEDVGSHTSPTSGRTSPASSTRHHASRSGSRTGAAGPSRARDAEQPLTEVGHSPVVRDGVSFQSLELDFPGLPQQLLEVFARERRKLMKEREELARERHKRKMCELEVKSLQTLLEMEKEGRAMEVKWLQASIEKEKEERAKEVNFLKEERAKDVNFLKELRKTEVDHLKALLEEKDRRLQEQDRWLQEKNREKDDWRESVVSSYKETVAMLKERCEELKREVQAASTGKPL</sequence>
<dbReference type="OMA" id="MCELEVK"/>
<evidence type="ECO:0000313" key="3">
    <source>
        <dbReference type="EMBL" id="EIW51670.1"/>
    </source>
</evidence>
<dbReference type="GeneID" id="19412445"/>
<accession>R7S7N7</accession>
<dbReference type="AlphaFoldDB" id="R7S7N7"/>
<proteinExistence type="predicted"/>
<evidence type="ECO:0000313" key="4">
    <source>
        <dbReference type="Proteomes" id="UP000054317"/>
    </source>
</evidence>
<dbReference type="OrthoDB" id="10663042at2759"/>
<organism evidence="3 4">
    <name type="scientific">Trametes versicolor (strain FP-101664)</name>
    <name type="common">White-rot fungus</name>
    <name type="synonym">Coriolus versicolor</name>
    <dbReference type="NCBI Taxonomy" id="717944"/>
    <lineage>
        <taxon>Eukaryota</taxon>
        <taxon>Fungi</taxon>
        <taxon>Dikarya</taxon>
        <taxon>Basidiomycota</taxon>
        <taxon>Agaricomycotina</taxon>
        <taxon>Agaricomycetes</taxon>
        <taxon>Polyporales</taxon>
        <taxon>Polyporaceae</taxon>
        <taxon>Trametes</taxon>
    </lineage>
</organism>
<dbReference type="KEGG" id="tvs:TRAVEDRAFT_24996"/>
<feature type="compositionally biased region" description="Basic and acidic residues" evidence="2">
    <location>
        <begin position="126"/>
        <end position="137"/>
    </location>
</feature>
<dbReference type="EMBL" id="JH711799">
    <property type="protein sequence ID" value="EIW51670.1"/>
    <property type="molecule type" value="Genomic_DNA"/>
</dbReference>
<protein>
    <submittedName>
        <fullName evidence="3">Uncharacterized protein</fullName>
    </submittedName>
</protein>
<keyword evidence="1" id="KW-0175">Coiled coil</keyword>
<name>R7S7N7_TRAVS</name>